<dbReference type="PRINTS" id="PR00765">
    <property type="entry name" value="CRBOXYPTASEA"/>
</dbReference>
<evidence type="ECO:0000256" key="6">
    <source>
        <dbReference type="ARBA" id="ARBA00022670"/>
    </source>
</evidence>
<protein>
    <recommendedName>
        <fullName evidence="16">Peptidase M14 domain-containing protein</fullName>
    </recommendedName>
</protein>
<evidence type="ECO:0000256" key="11">
    <source>
        <dbReference type="ARBA" id="ARBA00023049"/>
    </source>
</evidence>
<evidence type="ECO:0000256" key="13">
    <source>
        <dbReference type="ARBA" id="ARBA00057299"/>
    </source>
</evidence>
<dbReference type="Gene3D" id="3.40.630.10">
    <property type="entry name" value="Zn peptidases"/>
    <property type="match status" value="1"/>
</dbReference>
<keyword evidence="10" id="KW-0862">Zinc</keyword>
<dbReference type="FunCoup" id="H2Z538">
    <property type="interactions" value="2"/>
</dbReference>
<evidence type="ECO:0000256" key="4">
    <source>
        <dbReference type="ARBA" id="ARBA00022525"/>
    </source>
</evidence>
<keyword evidence="7" id="KW-0479">Metal-binding</keyword>
<evidence type="ECO:0000313" key="18">
    <source>
        <dbReference type="Proteomes" id="UP000007875"/>
    </source>
</evidence>
<evidence type="ECO:0000256" key="10">
    <source>
        <dbReference type="ARBA" id="ARBA00022833"/>
    </source>
</evidence>
<feature type="active site" description="Proton donor/acceptor" evidence="14">
    <location>
        <position position="373"/>
    </location>
</feature>
<dbReference type="STRING" id="51511.ENSCSAVP00000012700"/>
<comment type="function">
    <text evidence="13">Involved in the digestion of the blood meal.</text>
</comment>
<dbReference type="FunFam" id="3.30.70.340:FF:000001">
    <property type="entry name" value="Carboxypeptidase A5"/>
    <property type="match status" value="1"/>
</dbReference>
<comment type="cofactor">
    <cofactor evidence="1">
        <name>Zn(2+)</name>
        <dbReference type="ChEBI" id="CHEBI:29105"/>
    </cofactor>
</comment>
<dbReference type="FunFam" id="3.40.630.10:FF:000040">
    <property type="entry name" value="zinc carboxypeptidase"/>
    <property type="match status" value="1"/>
</dbReference>
<evidence type="ECO:0000256" key="9">
    <source>
        <dbReference type="ARBA" id="ARBA00022801"/>
    </source>
</evidence>
<evidence type="ECO:0000256" key="3">
    <source>
        <dbReference type="ARBA" id="ARBA00005988"/>
    </source>
</evidence>
<dbReference type="GO" id="GO:0008270">
    <property type="term" value="F:zinc ion binding"/>
    <property type="evidence" value="ECO:0007669"/>
    <property type="project" value="InterPro"/>
</dbReference>
<dbReference type="SMART" id="SM00631">
    <property type="entry name" value="Zn_pept"/>
    <property type="match status" value="1"/>
</dbReference>
<dbReference type="InterPro" id="IPR036990">
    <property type="entry name" value="M14A-like_propep"/>
</dbReference>
<dbReference type="PROSITE" id="PS00133">
    <property type="entry name" value="CARBOXYPEPT_ZN_2"/>
    <property type="match status" value="1"/>
</dbReference>
<dbReference type="HOGENOM" id="CLU_019326_0_0_1"/>
<keyword evidence="11" id="KW-0482">Metalloprotease</keyword>
<evidence type="ECO:0000256" key="5">
    <source>
        <dbReference type="ARBA" id="ARBA00022645"/>
    </source>
</evidence>
<evidence type="ECO:0000256" key="7">
    <source>
        <dbReference type="ARBA" id="ARBA00022723"/>
    </source>
</evidence>
<dbReference type="eggNOG" id="KOG2650">
    <property type="taxonomic scope" value="Eukaryota"/>
</dbReference>
<evidence type="ECO:0000256" key="8">
    <source>
        <dbReference type="ARBA" id="ARBA00022729"/>
    </source>
</evidence>
<evidence type="ECO:0000259" key="16">
    <source>
        <dbReference type="PROSITE" id="PS52035"/>
    </source>
</evidence>
<keyword evidence="8 15" id="KW-0732">Signal</keyword>
<name>H2Z538_CIOSA</name>
<reference evidence="18" key="1">
    <citation type="submission" date="2003-08" db="EMBL/GenBank/DDBJ databases">
        <authorList>
            <person name="Birren B."/>
            <person name="Nusbaum C."/>
            <person name="Abebe A."/>
            <person name="Abouelleil A."/>
            <person name="Adekoya E."/>
            <person name="Ait-zahra M."/>
            <person name="Allen N."/>
            <person name="Allen T."/>
            <person name="An P."/>
            <person name="Anderson M."/>
            <person name="Anderson S."/>
            <person name="Arachchi H."/>
            <person name="Armbruster J."/>
            <person name="Bachantsang P."/>
            <person name="Baldwin J."/>
            <person name="Barry A."/>
            <person name="Bayul T."/>
            <person name="Blitshsteyn B."/>
            <person name="Bloom T."/>
            <person name="Blye J."/>
            <person name="Boguslavskiy L."/>
            <person name="Borowsky M."/>
            <person name="Boukhgalter B."/>
            <person name="Brunache A."/>
            <person name="Butler J."/>
            <person name="Calixte N."/>
            <person name="Calvo S."/>
            <person name="Camarata J."/>
            <person name="Campo K."/>
            <person name="Chang J."/>
            <person name="Cheshatsang Y."/>
            <person name="Citroen M."/>
            <person name="Collymore A."/>
            <person name="Considine T."/>
            <person name="Cook A."/>
            <person name="Cooke P."/>
            <person name="Corum B."/>
            <person name="Cuomo C."/>
            <person name="David R."/>
            <person name="Dawoe T."/>
            <person name="Degray S."/>
            <person name="Dodge S."/>
            <person name="Dooley K."/>
            <person name="Dorje P."/>
            <person name="Dorjee K."/>
            <person name="Dorris L."/>
            <person name="Duffey N."/>
            <person name="Dupes A."/>
            <person name="Elkins T."/>
            <person name="Engels R."/>
            <person name="Erickson J."/>
            <person name="Farina A."/>
            <person name="Faro S."/>
            <person name="Ferreira P."/>
            <person name="Fischer H."/>
            <person name="Fitzgerald M."/>
            <person name="Foley K."/>
            <person name="Gage D."/>
            <person name="Galagan J."/>
            <person name="Gearin G."/>
            <person name="Gnerre S."/>
            <person name="Gnirke A."/>
            <person name="Goyette A."/>
            <person name="Graham J."/>
            <person name="Grandbois E."/>
            <person name="Gyaltsen K."/>
            <person name="Hafez N."/>
            <person name="Hagopian D."/>
            <person name="Hagos B."/>
            <person name="Hall J."/>
            <person name="Hatcher B."/>
            <person name="Heller A."/>
            <person name="Higgins H."/>
            <person name="Honan T."/>
            <person name="Horn A."/>
            <person name="Houde N."/>
            <person name="Hughes L."/>
            <person name="Hulme W."/>
            <person name="Husby E."/>
            <person name="Iliev I."/>
            <person name="Jaffe D."/>
            <person name="Jones C."/>
            <person name="Kamal M."/>
            <person name="Kamat A."/>
            <person name="Kamvysselis M."/>
            <person name="Karlsson E."/>
            <person name="Kells C."/>
            <person name="Kieu A."/>
            <person name="Kisner P."/>
            <person name="Kodira C."/>
            <person name="Kulbokas E."/>
            <person name="Labutti K."/>
            <person name="Lama D."/>
            <person name="Landers T."/>
            <person name="Leger J."/>
            <person name="Levine S."/>
            <person name="Lewis D."/>
            <person name="Lewis T."/>
            <person name="Lindblad-toh K."/>
            <person name="Liu X."/>
            <person name="Lokyitsang T."/>
            <person name="Lokyitsang Y."/>
            <person name="Lucien O."/>
            <person name="Lui A."/>
            <person name="Ma L.J."/>
            <person name="Mabbitt R."/>
            <person name="Macdonald J."/>
            <person name="Maclean C."/>
            <person name="Major J."/>
            <person name="Manning J."/>
            <person name="Marabella R."/>
            <person name="Maru K."/>
            <person name="Matthews C."/>
            <person name="Mauceli E."/>
            <person name="Mccarthy M."/>
            <person name="Mcdonough S."/>
            <person name="Mcghee T."/>
            <person name="Meldrim J."/>
            <person name="Meneus L."/>
            <person name="Mesirov J."/>
            <person name="Mihalev A."/>
            <person name="Mihova T."/>
            <person name="Mikkelsen T."/>
            <person name="Mlenga V."/>
            <person name="Moru K."/>
            <person name="Mozes J."/>
            <person name="Mulrain L."/>
            <person name="Munson G."/>
            <person name="Naylor J."/>
            <person name="Newes C."/>
            <person name="Nguyen C."/>
            <person name="Nguyen N."/>
            <person name="Nguyen T."/>
            <person name="Nicol R."/>
            <person name="Nielsen C."/>
            <person name="Nizzari M."/>
            <person name="Norbu C."/>
            <person name="Norbu N."/>
            <person name="O'donnell P."/>
            <person name="Okoawo O."/>
            <person name="O'leary S."/>
            <person name="Omotosho B."/>
            <person name="O'neill K."/>
            <person name="Osman S."/>
            <person name="Parker S."/>
            <person name="Perrin D."/>
            <person name="Phunkhang P."/>
            <person name="Piqani B."/>
            <person name="Purcell S."/>
            <person name="Rachupka T."/>
            <person name="Ramasamy U."/>
            <person name="Rameau R."/>
            <person name="Ray V."/>
            <person name="Raymond C."/>
            <person name="Retta R."/>
            <person name="Richardson S."/>
            <person name="Rise C."/>
            <person name="Rodriguez J."/>
            <person name="Rogers J."/>
            <person name="Rogov P."/>
            <person name="Rutman M."/>
            <person name="Schupbach R."/>
            <person name="Seaman C."/>
            <person name="Settipalli S."/>
            <person name="Sharpe T."/>
            <person name="Sheridan J."/>
            <person name="Sherpa N."/>
            <person name="Shi J."/>
            <person name="Smirnov S."/>
            <person name="Smith C."/>
            <person name="Sougnez C."/>
            <person name="Spencer B."/>
            <person name="Stalker J."/>
            <person name="Stange-thomann N."/>
            <person name="Stavropoulos S."/>
            <person name="Stetson K."/>
            <person name="Stone C."/>
            <person name="Stone S."/>
            <person name="Stubbs M."/>
            <person name="Talamas J."/>
            <person name="Tchuinga P."/>
            <person name="Tenzing P."/>
            <person name="Tesfaye S."/>
            <person name="Theodore J."/>
            <person name="Thoulutsang Y."/>
            <person name="Topham K."/>
            <person name="Towey S."/>
            <person name="Tsamla T."/>
            <person name="Tsomo N."/>
            <person name="Vallee D."/>
            <person name="Vassiliev H."/>
            <person name="Venkataraman V."/>
            <person name="Vinson J."/>
            <person name="Vo A."/>
            <person name="Wade C."/>
            <person name="Wang S."/>
            <person name="Wangchuk T."/>
            <person name="Wangdi T."/>
            <person name="Whittaker C."/>
            <person name="Wilkinson J."/>
            <person name="Wu Y."/>
            <person name="Wyman D."/>
            <person name="Yadav S."/>
            <person name="Yang S."/>
            <person name="Yang X."/>
            <person name="Yeager S."/>
            <person name="Yee E."/>
            <person name="Young G."/>
            <person name="Zainoun J."/>
            <person name="Zembeck L."/>
            <person name="Zimmer A."/>
            <person name="Zody M."/>
            <person name="Lander E."/>
        </authorList>
    </citation>
    <scope>NUCLEOTIDE SEQUENCE [LARGE SCALE GENOMIC DNA]</scope>
</reference>
<evidence type="ECO:0000256" key="2">
    <source>
        <dbReference type="ARBA" id="ARBA00004613"/>
    </source>
</evidence>
<dbReference type="GeneTree" id="ENSGT00940000165901"/>
<evidence type="ECO:0000256" key="1">
    <source>
        <dbReference type="ARBA" id="ARBA00001947"/>
    </source>
</evidence>
<dbReference type="GO" id="GO:0005615">
    <property type="term" value="C:extracellular space"/>
    <property type="evidence" value="ECO:0007669"/>
    <property type="project" value="TreeGrafter"/>
</dbReference>
<keyword evidence="5" id="KW-0121">Carboxypeptidase</keyword>
<keyword evidence="12" id="KW-1015">Disulfide bond</keyword>
<evidence type="ECO:0000256" key="12">
    <source>
        <dbReference type="ARBA" id="ARBA00023157"/>
    </source>
</evidence>
<feature type="signal peptide" evidence="15">
    <location>
        <begin position="1"/>
        <end position="16"/>
    </location>
</feature>
<dbReference type="SUPFAM" id="SSF54897">
    <property type="entry name" value="Protease propeptides/inhibitors"/>
    <property type="match status" value="1"/>
</dbReference>
<keyword evidence="6" id="KW-0645">Protease</keyword>
<reference evidence="17" key="2">
    <citation type="submission" date="2025-08" db="UniProtKB">
        <authorList>
            <consortium name="Ensembl"/>
        </authorList>
    </citation>
    <scope>IDENTIFICATION</scope>
</reference>
<keyword evidence="18" id="KW-1185">Reference proteome</keyword>
<evidence type="ECO:0000256" key="15">
    <source>
        <dbReference type="SAM" id="SignalP"/>
    </source>
</evidence>
<dbReference type="Ensembl" id="ENSCSAVT00000012848.1">
    <property type="protein sequence ID" value="ENSCSAVP00000012700.1"/>
    <property type="gene ID" value="ENSCSAVG00000007458.1"/>
</dbReference>
<dbReference type="InterPro" id="IPR057247">
    <property type="entry name" value="CARBOXYPEPT_ZN_2"/>
</dbReference>
<comment type="subcellular location">
    <subcellularLocation>
        <location evidence="2">Secreted</location>
    </subcellularLocation>
</comment>
<dbReference type="Pfam" id="PF02244">
    <property type="entry name" value="Propep_M14"/>
    <property type="match status" value="1"/>
</dbReference>
<keyword evidence="4" id="KW-0964">Secreted</keyword>
<feature type="domain" description="Peptidase M14" evidence="16">
    <location>
        <begin position="115"/>
        <end position="407"/>
    </location>
</feature>
<keyword evidence="9" id="KW-0378">Hydrolase</keyword>
<dbReference type="PANTHER" id="PTHR11705">
    <property type="entry name" value="PROTEASE FAMILY M14 CARBOXYPEPTIDASE A,B"/>
    <property type="match status" value="1"/>
</dbReference>
<dbReference type="Proteomes" id="UP000007875">
    <property type="component" value="Unassembled WGS sequence"/>
</dbReference>
<dbReference type="GO" id="GO:0006508">
    <property type="term" value="P:proteolysis"/>
    <property type="evidence" value="ECO:0007669"/>
    <property type="project" value="UniProtKB-KW"/>
</dbReference>
<dbReference type="AlphaFoldDB" id="H2Z538"/>
<dbReference type="PROSITE" id="PS52035">
    <property type="entry name" value="PEPTIDASE_M14"/>
    <property type="match status" value="1"/>
</dbReference>
<dbReference type="GO" id="GO:0004181">
    <property type="term" value="F:metallocarboxypeptidase activity"/>
    <property type="evidence" value="ECO:0007669"/>
    <property type="project" value="InterPro"/>
</dbReference>
<dbReference type="CDD" id="cd03860">
    <property type="entry name" value="M14_CP_A-B_like"/>
    <property type="match status" value="1"/>
</dbReference>
<dbReference type="SUPFAM" id="SSF53187">
    <property type="entry name" value="Zn-dependent exopeptidases"/>
    <property type="match status" value="1"/>
</dbReference>
<dbReference type="Gene3D" id="3.30.70.340">
    <property type="entry name" value="Metallocarboxypeptidase-like"/>
    <property type="match status" value="1"/>
</dbReference>
<dbReference type="InParanoid" id="H2Z538"/>
<feature type="chain" id="PRO_5003578758" description="Peptidase M14 domain-containing protein" evidence="15">
    <location>
        <begin position="17"/>
        <end position="412"/>
    </location>
</feature>
<evidence type="ECO:0000256" key="14">
    <source>
        <dbReference type="PROSITE-ProRule" id="PRU01379"/>
    </source>
</evidence>
<organism evidence="17 18">
    <name type="scientific">Ciona savignyi</name>
    <name type="common">Pacific transparent sea squirt</name>
    <dbReference type="NCBI Taxonomy" id="51511"/>
    <lineage>
        <taxon>Eukaryota</taxon>
        <taxon>Metazoa</taxon>
        <taxon>Chordata</taxon>
        <taxon>Tunicata</taxon>
        <taxon>Ascidiacea</taxon>
        <taxon>Phlebobranchia</taxon>
        <taxon>Cionidae</taxon>
        <taxon>Ciona</taxon>
    </lineage>
</organism>
<dbReference type="OMA" id="MEFEVAF"/>
<evidence type="ECO:0000313" key="17">
    <source>
        <dbReference type="Ensembl" id="ENSCSAVP00000012700.1"/>
    </source>
</evidence>
<proteinExistence type="inferred from homology"/>
<dbReference type="InterPro" id="IPR000834">
    <property type="entry name" value="Peptidase_M14"/>
</dbReference>
<dbReference type="Pfam" id="PF00246">
    <property type="entry name" value="Peptidase_M14"/>
    <property type="match status" value="1"/>
</dbReference>
<comment type="similarity">
    <text evidence="3 14">Belongs to the peptidase M14 family.</text>
</comment>
<reference evidence="17" key="3">
    <citation type="submission" date="2025-09" db="UniProtKB">
        <authorList>
            <consortium name="Ensembl"/>
        </authorList>
    </citation>
    <scope>IDENTIFICATION</scope>
</reference>
<sequence>MQLHFLLCFVVAAVSASRTFKGDQVLRVIPVREDQIKSLEHLVTKFELDLWTDIRGENRPVDIHVLAKDITAFKVALRRLRIDFTVFIDDVQALVENERAPRLPTRSYADFDYEVYHNYEEIQQWITSAAEAYPSIATAATVGSTFEGREFKALTISSQPGNPQFVINCGIHAREWVTPATCMFSAKYLLDGYGNDATITSLVNQVDFVFIPSSNPDGYAYTWSSDRMWRKTRTKRSGVCVGVDPNRNFDAQSLTSPCSDTYCGPSAFSEVETKLILEDSQKNFVESLPNPVMYVDVHAYSQLWMFPYGYTTSRPADFMTLTNIASDSVSAIQATHGAVYEPGQISTTIYVASGSTADYFYDTTGIKCSFATELRDTGRYGFLLPERLIKPTAEESFAAFKVMAQAIVDGKC</sequence>
<dbReference type="InterPro" id="IPR003146">
    <property type="entry name" value="M14A_act_pep"/>
</dbReference>
<accession>H2Z538</accession>
<dbReference type="PANTHER" id="PTHR11705:SF153">
    <property type="entry name" value="ZINC CARBOXYPEPTIDASE A 1-LIKE PROTEIN"/>
    <property type="match status" value="1"/>
</dbReference>